<accession>A0AAW4KZG7</accession>
<reference evidence="1 2" key="1">
    <citation type="submission" date="2021-05" db="EMBL/GenBank/DDBJ databases">
        <title>The draft genome of Geobacter pelophilus DSM 12255.</title>
        <authorList>
            <person name="Xu Z."/>
            <person name="Masuda Y."/>
            <person name="Itoh H."/>
            <person name="Senoo K."/>
        </authorList>
    </citation>
    <scope>NUCLEOTIDE SEQUENCE [LARGE SCALE GENOMIC DNA]</scope>
    <source>
        <strain evidence="1 2">DSM 12255</strain>
    </source>
</reference>
<evidence type="ECO:0000313" key="1">
    <source>
        <dbReference type="EMBL" id="MBT0664174.1"/>
    </source>
</evidence>
<dbReference type="AlphaFoldDB" id="A0AAW4KZG7"/>
<dbReference type="Proteomes" id="UP000811899">
    <property type="component" value="Unassembled WGS sequence"/>
</dbReference>
<sequence>MMIKVGNIVSHTGGQEWGAGKILEVTPTSVMIQFSDGKSRKIAASHFTTLESAPSASFLPPAEAPVAAKAPRAPRVAKKKK</sequence>
<keyword evidence="2" id="KW-1185">Reference proteome</keyword>
<name>A0AAW4KZG7_9BACT</name>
<evidence type="ECO:0000313" key="2">
    <source>
        <dbReference type="Proteomes" id="UP000811899"/>
    </source>
</evidence>
<organism evidence="1 2">
    <name type="scientific">Geoanaerobacter pelophilus</name>
    <dbReference type="NCBI Taxonomy" id="60036"/>
    <lineage>
        <taxon>Bacteria</taxon>
        <taxon>Pseudomonadati</taxon>
        <taxon>Thermodesulfobacteriota</taxon>
        <taxon>Desulfuromonadia</taxon>
        <taxon>Geobacterales</taxon>
        <taxon>Geobacteraceae</taxon>
        <taxon>Geoanaerobacter</taxon>
    </lineage>
</organism>
<dbReference type="RefSeq" id="WP_214170937.1">
    <property type="nucleotide sequence ID" value="NZ_JAHCVJ010000002.1"/>
</dbReference>
<gene>
    <name evidence="1" type="ORF">KI809_07650</name>
</gene>
<dbReference type="EMBL" id="JAHCVJ010000002">
    <property type="protein sequence ID" value="MBT0664174.1"/>
    <property type="molecule type" value="Genomic_DNA"/>
</dbReference>
<proteinExistence type="predicted"/>
<protein>
    <submittedName>
        <fullName evidence="1">DUF3553 domain-containing protein</fullName>
    </submittedName>
</protein>
<comment type="caution">
    <text evidence="1">The sequence shown here is derived from an EMBL/GenBank/DDBJ whole genome shotgun (WGS) entry which is preliminary data.</text>
</comment>